<accession>A0A4R1RWA9</accession>
<dbReference type="EC" id="2.7.7.9" evidence="2"/>
<dbReference type="OrthoDB" id="9803871at2"/>
<gene>
    <name evidence="7" type="ORF">EDC14_100976</name>
</gene>
<dbReference type="Gene3D" id="3.90.550.10">
    <property type="entry name" value="Spore Coat Polysaccharide Biosynthesis Protein SpsA, Chain A"/>
    <property type="match status" value="1"/>
</dbReference>
<dbReference type="InterPro" id="IPR029044">
    <property type="entry name" value="Nucleotide-diphossugar_trans"/>
</dbReference>
<dbReference type="Proteomes" id="UP000295008">
    <property type="component" value="Unassembled WGS sequence"/>
</dbReference>
<feature type="domain" description="Nucleotidyl transferase" evidence="6">
    <location>
        <begin position="4"/>
        <end position="124"/>
    </location>
</feature>
<reference evidence="7 8" key="1">
    <citation type="submission" date="2019-03" db="EMBL/GenBank/DDBJ databases">
        <title>Genomic Encyclopedia of Type Strains, Phase IV (KMG-IV): sequencing the most valuable type-strain genomes for metagenomic binning, comparative biology and taxonomic classification.</title>
        <authorList>
            <person name="Goeker M."/>
        </authorList>
    </citation>
    <scope>NUCLEOTIDE SEQUENCE [LARGE SCALE GENOMIC DNA]</scope>
    <source>
        <strain evidence="7 8">LX-B</strain>
    </source>
</reference>
<sequence length="140" mass="15271">MITKAIIPAAGLGTRMLPLTKAQPKEMLPLAGKPCIQYIVEELAAVGIKQILFITGQKKRAIEDHFDKDMDLSRLLSGSGQKDLLSALDYEDLDIQFFYTRQSVPAGLGDAVNHARDFVGNDPFAVGFSTSCSPWAQFPA</sequence>
<comment type="similarity">
    <text evidence="1">Belongs to the UDPGP type 2 family.</text>
</comment>
<organism evidence="7 8">
    <name type="scientific">Hydrogenispora ethanolica</name>
    <dbReference type="NCBI Taxonomy" id="1082276"/>
    <lineage>
        <taxon>Bacteria</taxon>
        <taxon>Bacillati</taxon>
        <taxon>Bacillota</taxon>
        <taxon>Hydrogenispora</taxon>
    </lineage>
</organism>
<dbReference type="InterPro" id="IPR005771">
    <property type="entry name" value="GalU_uridylyltTrfase_bac/arc"/>
</dbReference>
<evidence type="ECO:0000256" key="2">
    <source>
        <dbReference type="ARBA" id="ARBA00012415"/>
    </source>
</evidence>
<dbReference type="PANTHER" id="PTHR43197:SF1">
    <property type="entry name" value="UTP--GLUCOSE-1-PHOSPHATE URIDYLYLTRANSFERASE"/>
    <property type="match status" value="1"/>
</dbReference>
<evidence type="ECO:0000259" key="6">
    <source>
        <dbReference type="Pfam" id="PF00483"/>
    </source>
</evidence>
<comment type="caution">
    <text evidence="7">The sequence shown here is derived from an EMBL/GenBank/DDBJ whole genome shotgun (WGS) entry which is preliminary data.</text>
</comment>
<proteinExistence type="inferred from homology"/>
<dbReference type="InterPro" id="IPR005835">
    <property type="entry name" value="NTP_transferase_dom"/>
</dbReference>
<evidence type="ECO:0000256" key="3">
    <source>
        <dbReference type="ARBA" id="ARBA00022679"/>
    </source>
</evidence>
<evidence type="ECO:0000256" key="4">
    <source>
        <dbReference type="ARBA" id="ARBA00022695"/>
    </source>
</evidence>
<keyword evidence="3 7" id="KW-0808">Transferase</keyword>
<dbReference type="Pfam" id="PF00483">
    <property type="entry name" value="NTP_transferase"/>
    <property type="match status" value="1"/>
</dbReference>
<protein>
    <recommendedName>
        <fullName evidence="2">UTP--glucose-1-phosphate uridylyltransferase</fullName>
        <ecNumber evidence="2">2.7.7.9</ecNumber>
    </recommendedName>
</protein>
<evidence type="ECO:0000313" key="8">
    <source>
        <dbReference type="Proteomes" id="UP000295008"/>
    </source>
</evidence>
<dbReference type="GO" id="GO:0003983">
    <property type="term" value="F:UTP:glucose-1-phosphate uridylyltransferase activity"/>
    <property type="evidence" value="ECO:0007669"/>
    <property type="project" value="UniProtKB-EC"/>
</dbReference>
<dbReference type="PANTHER" id="PTHR43197">
    <property type="entry name" value="UTP--GLUCOSE-1-PHOSPHATE URIDYLYLTRANSFERASE"/>
    <property type="match status" value="1"/>
</dbReference>
<name>A0A4R1RWA9_HYDET</name>
<dbReference type="EMBL" id="SLUN01000009">
    <property type="protein sequence ID" value="TCL70759.1"/>
    <property type="molecule type" value="Genomic_DNA"/>
</dbReference>
<keyword evidence="4" id="KW-0548">Nucleotidyltransferase</keyword>
<evidence type="ECO:0000256" key="5">
    <source>
        <dbReference type="ARBA" id="ARBA00048128"/>
    </source>
</evidence>
<dbReference type="SUPFAM" id="SSF53448">
    <property type="entry name" value="Nucleotide-diphospho-sugar transferases"/>
    <property type="match status" value="1"/>
</dbReference>
<dbReference type="GO" id="GO:0006011">
    <property type="term" value="P:UDP-alpha-D-glucose metabolic process"/>
    <property type="evidence" value="ECO:0007669"/>
    <property type="project" value="InterPro"/>
</dbReference>
<evidence type="ECO:0000313" key="7">
    <source>
        <dbReference type="EMBL" id="TCL70759.1"/>
    </source>
</evidence>
<evidence type="ECO:0000256" key="1">
    <source>
        <dbReference type="ARBA" id="ARBA00006890"/>
    </source>
</evidence>
<keyword evidence="8" id="KW-1185">Reference proteome</keyword>
<comment type="catalytic activity">
    <reaction evidence="5">
        <text>alpha-D-glucose 1-phosphate + UTP + H(+) = UDP-alpha-D-glucose + diphosphate</text>
        <dbReference type="Rhea" id="RHEA:19889"/>
        <dbReference type="ChEBI" id="CHEBI:15378"/>
        <dbReference type="ChEBI" id="CHEBI:33019"/>
        <dbReference type="ChEBI" id="CHEBI:46398"/>
        <dbReference type="ChEBI" id="CHEBI:58601"/>
        <dbReference type="ChEBI" id="CHEBI:58885"/>
        <dbReference type="EC" id="2.7.7.9"/>
    </reaction>
</comment>
<dbReference type="AlphaFoldDB" id="A0A4R1RWA9"/>